<feature type="transmembrane region" description="Helical" evidence="1">
    <location>
        <begin position="6"/>
        <end position="28"/>
    </location>
</feature>
<gene>
    <name evidence="2" type="ORF">BDU57DRAFT_339669</name>
</gene>
<protein>
    <submittedName>
        <fullName evidence="2">Uncharacterized protein</fullName>
    </submittedName>
</protein>
<evidence type="ECO:0000313" key="3">
    <source>
        <dbReference type="Proteomes" id="UP000800096"/>
    </source>
</evidence>
<dbReference type="EMBL" id="ML979139">
    <property type="protein sequence ID" value="KAF1912932.1"/>
    <property type="molecule type" value="Genomic_DNA"/>
</dbReference>
<keyword evidence="3" id="KW-1185">Reference proteome</keyword>
<feature type="transmembrane region" description="Helical" evidence="1">
    <location>
        <begin position="40"/>
        <end position="61"/>
    </location>
</feature>
<keyword evidence="1" id="KW-0472">Membrane</keyword>
<proteinExistence type="predicted"/>
<sequence>MGALLGFEFPSCAVLPVILMVSRTFVTTRSLKLTETTEGYALLVALAVEMASVVGVLPVLASKTTGFPLLEVTEWVSRLIGASSEVEVDCMSAQS</sequence>
<accession>A0A6A5QC47</accession>
<evidence type="ECO:0000313" key="2">
    <source>
        <dbReference type="EMBL" id="KAF1912932.1"/>
    </source>
</evidence>
<dbReference type="AlphaFoldDB" id="A0A6A5QC47"/>
<dbReference type="Proteomes" id="UP000800096">
    <property type="component" value="Unassembled WGS sequence"/>
</dbReference>
<evidence type="ECO:0000256" key="1">
    <source>
        <dbReference type="SAM" id="Phobius"/>
    </source>
</evidence>
<name>A0A6A5QC47_AMPQU</name>
<reference evidence="2" key="1">
    <citation type="journal article" date="2020" name="Stud. Mycol.">
        <title>101 Dothideomycetes genomes: a test case for predicting lifestyles and emergence of pathogens.</title>
        <authorList>
            <person name="Haridas S."/>
            <person name="Albert R."/>
            <person name="Binder M."/>
            <person name="Bloem J."/>
            <person name="Labutti K."/>
            <person name="Salamov A."/>
            <person name="Andreopoulos B."/>
            <person name="Baker S."/>
            <person name="Barry K."/>
            <person name="Bills G."/>
            <person name="Bluhm B."/>
            <person name="Cannon C."/>
            <person name="Castanera R."/>
            <person name="Culley D."/>
            <person name="Daum C."/>
            <person name="Ezra D."/>
            <person name="Gonzalez J."/>
            <person name="Henrissat B."/>
            <person name="Kuo A."/>
            <person name="Liang C."/>
            <person name="Lipzen A."/>
            <person name="Lutzoni F."/>
            <person name="Magnuson J."/>
            <person name="Mondo S."/>
            <person name="Nolan M."/>
            <person name="Ohm R."/>
            <person name="Pangilinan J."/>
            <person name="Park H.-J."/>
            <person name="Ramirez L."/>
            <person name="Alfaro M."/>
            <person name="Sun H."/>
            <person name="Tritt A."/>
            <person name="Yoshinaga Y."/>
            <person name="Zwiers L.-H."/>
            <person name="Turgeon B."/>
            <person name="Goodwin S."/>
            <person name="Spatafora J."/>
            <person name="Crous P."/>
            <person name="Grigoriev I."/>
        </authorList>
    </citation>
    <scope>NUCLEOTIDE SEQUENCE</scope>
    <source>
        <strain evidence="2">HMLAC05119</strain>
    </source>
</reference>
<keyword evidence="1" id="KW-1133">Transmembrane helix</keyword>
<organism evidence="2 3">
    <name type="scientific">Ampelomyces quisqualis</name>
    <name type="common">Powdery mildew agent</name>
    <dbReference type="NCBI Taxonomy" id="50730"/>
    <lineage>
        <taxon>Eukaryota</taxon>
        <taxon>Fungi</taxon>
        <taxon>Dikarya</taxon>
        <taxon>Ascomycota</taxon>
        <taxon>Pezizomycotina</taxon>
        <taxon>Dothideomycetes</taxon>
        <taxon>Pleosporomycetidae</taxon>
        <taxon>Pleosporales</taxon>
        <taxon>Pleosporineae</taxon>
        <taxon>Phaeosphaeriaceae</taxon>
        <taxon>Ampelomyces</taxon>
    </lineage>
</organism>
<keyword evidence="1" id="KW-0812">Transmembrane</keyword>